<gene>
    <name evidence="2" type="ORF">C6Y53_06465</name>
</gene>
<accession>A0A2S0MNH5</accession>
<dbReference type="KEGG" id="thas:C6Y53_06465"/>
<feature type="region of interest" description="Disordered" evidence="1">
    <location>
        <begin position="48"/>
        <end position="70"/>
    </location>
</feature>
<evidence type="ECO:0000256" key="1">
    <source>
        <dbReference type="SAM" id="MobiDB-lite"/>
    </source>
</evidence>
<sequence>MADKQVKLKITSAIAIGGQIQRAGTVVAVSEDVAKNLLHRGRAELATAEMATGPETKGGDDAGKVKGGKK</sequence>
<dbReference type="EMBL" id="CP027665">
    <property type="protein sequence ID" value="AVO37387.1"/>
    <property type="molecule type" value="Genomic_DNA"/>
</dbReference>
<dbReference type="RefSeq" id="WP_106471698.1">
    <property type="nucleotide sequence ID" value="NZ_CP027665.1"/>
</dbReference>
<evidence type="ECO:0000313" key="2">
    <source>
        <dbReference type="EMBL" id="AVO37387.1"/>
    </source>
</evidence>
<evidence type="ECO:0000313" key="3">
    <source>
        <dbReference type="Proteomes" id="UP000237655"/>
    </source>
</evidence>
<protein>
    <submittedName>
        <fullName evidence="2">Uncharacterized protein</fullName>
    </submittedName>
</protein>
<dbReference type="Proteomes" id="UP000237655">
    <property type="component" value="Chromosome"/>
</dbReference>
<keyword evidence="3" id="KW-1185">Reference proteome</keyword>
<reference evidence="3" key="1">
    <citation type="submission" date="2018-03" db="EMBL/GenBank/DDBJ databases">
        <title>Genomic analysis of the strain SH-1 isolated from shrimp intestine.</title>
        <authorList>
            <person name="Kim Y.-S."/>
            <person name="Kim S.-E."/>
            <person name="Kim K.-H."/>
        </authorList>
    </citation>
    <scope>NUCLEOTIDE SEQUENCE [LARGE SCALE GENOMIC DNA]</scope>
    <source>
        <strain evidence="3">SH-1</strain>
    </source>
</reference>
<dbReference type="AlphaFoldDB" id="A0A2S0MNH5"/>
<name>A0A2S0MNH5_9RHOB</name>
<organism evidence="2 3">
    <name type="scientific">Pukyongiella litopenaei</name>
    <dbReference type="NCBI Taxonomy" id="2605946"/>
    <lineage>
        <taxon>Bacteria</taxon>
        <taxon>Pseudomonadati</taxon>
        <taxon>Pseudomonadota</taxon>
        <taxon>Alphaproteobacteria</taxon>
        <taxon>Rhodobacterales</taxon>
        <taxon>Paracoccaceae</taxon>
        <taxon>Pukyongiella</taxon>
    </lineage>
</organism>
<proteinExistence type="predicted"/>